<dbReference type="Proteomes" id="UP000178089">
    <property type="component" value="Unassembled WGS sequence"/>
</dbReference>
<proteinExistence type="predicted"/>
<keyword evidence="1" id="KW-1133">Transmembrane helix</keyword>
<organism evidence="2 3">
    <name type="scientific">Candidatus Taylorbacteria bacterium RIFCSPHIGHO2_12_FULL_45_16</name>
    <dbReference type="NCBI Taxonomy" id="1802315"/>
    <lineage>
        <taxon>Bacteria</taxon>
        <taxon>Candidatus Tayloriibacteriota</taxon>
    </lineage>
</organism>
<gene>
    <name evidence="2" type="ORF">A3F51_01025</name>
</gene>
<name>A0A1G2N192_9BACT</name>
<evidence type="ECO:0000256" key="1">
    <source>
        <dbReference type="SAM" id="Phobius"/>
    </source>
</evidence>
<dbReference type="EMBL" id="MHRT01000005">
    <property type="protein sequence ID" value="OHA29179.1"/>
    <property type="molecule type" value="Genomic_DNA"/>
</dbReference>
<evidence type="ECO:0000313" key="3">
    <source>
        <dbReference type="Proteomes" id="UP000178089"/>
    </source>
</evidence>
<feature type="transmembrane region" description="Helical" evidence="1">
    <location>
        <begin position="12"/>
        <end position="29"/>
    </location>
</feature>
<protein>
    <submittedName>
        <fullName evidence="2">Uncharacterized protein</fullName>
    </submittedName>
</protein>
<keyword evidence="1" id="KW-0812">Transmembrane</keyword>
<accession>A0A1G2N192</accession>
<reference evidence="2 3" key="1">
    <citation type="journal article" date="2016" name="Nat. Commun.">
        <title>Thousands of microbial genomes shed light on interconnected biogeochemical processes in an aquifer system.</title>
        <authorList>
            <person name="Anantharaman K."/>
            <person name="Brown C.T."/>
            <person name="Hug L.A."/>
            <person name="Sharon I."/>
            <person name="Castelle C.J."/>
            <person name="Probst A.J."/>
            <person name="Thomas B.C."/>
            <person name="Singh A."/>
            <person name="Wilkins M.J."/>
            <person name="Karaoz U."/>
            <person name="Brodie E.L."/>
            <person name="Williams K.H."/>
            <person name="Hubbard S.S."/>
            <person name="Banfield J.F."/>
        </authorList>
    </citation>
    <scope>NUCLEOTIDE SEQUENCE [LARGE SCALE GENOMIC DNA]</scope>
</reference>
<dbReference type="STRING" id="1802315.A3F51_01025"/>
<evidence type="ECO:0000313" key="2">
    <source>
        <dbReference type="EMBL" id="OHA29179.1"/>
    </source>
</evidence>
<keyword evidence="1" id="KW-0472">Membrane</keyword>
<dbReference type="AlphaFoldDB" id="A0A1G2N192"/>
<comment type="caution">
    <text evidence="2">The sequence shown here is derived from an EMBL/GenBank/DDBJ whole genome shotgun (WGS) entry which is preliminary data.</text>
</comment>
<sequence>MDFRDIHKSQKVRGILIGLGVVVLVLVIFQTGQVLGYHKAKFGARFGDNFEKNFVGPRGGNFVGRLPSPGMPGGHGAVGEIVSIALPQVVVAGPDNLEKTVLVGTSTRVREFQDEINVGQLKVGDFVVVLGNPNEEGQVDAKLIRLMPPPPDRVMNNQPMR</sequence>